<dbReference type="EMBL" id="GDJX01005582">
    <property type="protein sequence ID" value="JAT62354.1"/>
    <property type="molecule type" value="Transcribed_RNA"/>
</dbReference>
<proteinExistence type="inferred from homology"/>
<protein>
    <submittedName>
        <fullName evidence="4">JmjC domain-containing protein 7</fullName>
    </submittedName>
</protein>
<dbReference type="PROSITE" id="PS51184">
    <property type="entry name" value="JMJC"/>
    <property type="match status" value="1"/>
</dbReference>
<dbReference type="SMART" id="SM00558">
    <property type="entry name" value="JmjC"/>
    <property type="match status" value="1"/>
</dbReference>
<dbReference type="Pfam" id="PF13621">
    <property type="entry name" value="Cupin_8"/>
    <property type="match status" value="1"/>
</dbReference>
<dbReference type="PANTHER" id="PTHR12461">
    <property type="entry name" value="HYPOXIA-INDUCIBLE FACTOR 1 ALPHA INHIBITOR-RELATED"/>
    <property type="match status" value="1"/>
</dbReference>
<evidence type="ECO:0000259" key="3">
    <source>
        <dbReference type="PROSITE" id="PS51184"/>
    </source>
</evidence>
<dbReference type="PANTHER" id="PTHR12461:SF99">
    <property type="entry name" value="BIFUNCTIONAL PEPTIDASE AND (3S)-LYSYL HYDROXYLASE JMJD7"/>
    <property type="match status" value="1"/>
</dbReference>
<sequence length="390" mass="42830">MEEGERRLAAAVAELWWEVRELSLGTSPGVDVLDGPPSPLAFLRDYVSGNKPCLVRGGAAHWPAVAHSLWSRDSYLLRALGPTRPVSLHLTPDGRADALAPLPSDPGRRRCCFASPCVRRVPFAAALPLVAASSSSSSRVVAYAQEQNDCFRSADEYGGSSLAGDVGDDVPWATAALGCAPEAVNLWVGSGRSETSFHKDHYENLYAVVTGEKHFLLLPPTDVHRLYVRPFPAAHYVPAATGAEADADEELLEQGLRLELEEPRREVPWCSVDPYPRTPQEASRAREQFPLYFQGPQPFRCTVRAGDILYLPTMWFHHVRQTPDSSGRTIALNFWYDMRFDIKYAYFNLLQSLDYPSGHHAQVQAGDDPPPHPGSTADGVVAADDAENRG</sequence>
<accession>A0A1D1Z657</accession>
<comment type="similarity">
    <text evidence="1">Belongs to the JARID1 histone demethylase family.</text>
</comment>
<organism evidence="4">
    <name type="scientific">Anthurium amnicola</name>
    <dbReference type="NCBI Taxonomy" id="1678845"/>
    <lineage>
        <taxon>Eukaryota</taxon>
        <taxon>Viridiplantae</taxon>
        <taxon>Streptophyta</taxon>
        <taxon>Embryophyta</taxon>
        <taxon>Tracheophyta</taxon>
        <taxon>Spermatophyta</taxon>
        <taxon>Magnoliopsida</taxon>
        <taxon>Liliopsida</taxon>
        <taxon>Araceae</taxon>
        <taxon>Pothoideae</taxon>
        <taxon>Potheae</taxon>
        <taxon>Anthurium</taxon>
    </lineage>
</organism>
<evidence type="ECO:0000313" key="4">
    <source>
        <dbReference type="EMBL" id="JAT62354.1"/>
    </source>
</evidence>
<dbReference type="SUPFAM" id="SSF51197">
    <property type="entry name" value="Clavaminate synthase-like"/>
    <property type="match status" value="1"/>
</dbReference>
<feature type="domain" description="JmjC" evidence="3">
    <location>
        <begin position="142"/>
        <end position="351"/>
    </location>
</feature>
<evidence type="ECO:0000256" key="1">
    <source>
        <dbReference type="ARBA" id="ARBA00006801"/>
    </source>
</evidence>
<dbReference type="InterPro" id="IPR014710">
    <property type="entry name" value="RmlC-like_jellyroll"/>
</dbReference>
<dbReference type="InterPro" id="IPR041667">
    <property type="entry name" value="Cupin_8"/>
</dbReference>
<dbReference type="AlphaFoldDB" id="A0A1D1Z657"/>
<dbReference type="InterPro" id="IPR003347">
    <property type="entry name" value="JmjC_dom"/>
</dbReference>
<reference evidence="4" key="1">
    <citation type="submission" date="2015-07" db="EMBL/GenBank/DDBJ databases">
        <title>Transcriptome Assembly of Anthurium amnicola.</title>
        <authorList>
            <person name="Suzuki J."/>
        </authorList>
    </citation>
    <scope>NUCLEOTIDE SEQUENCE</scope>
</reference>
<name>A0A1D1Z657_9ARAE</name>
<evidence type="ECO:0000256" key="2">
    <source>
        <dbReference type="SAM" id="MobiDB-lite"/>
    </source>
</evidence>
<dbReference type="Gene3D" id="2.60.120.10">
    <property type="entry name" value="Jelly Rolls"/>
    <property type="match status" value="1"/>
</dbReference>
<feature type="region of interest" description="Disordered" evidence="2">
    <location>
        <begin position="360"/>
        <end position="390"/>
    </location>
</feature>
<gene>
    <name evidence="4" type="primary">Jmjd7_0</name>
    <name evidence="4" type="ORF">g.74006</name>
</gene>